<proteinExistence type="predicted"/>
<reference evidence="2" key="1">
    <citation type="submission" date="2019-12" db="EMBL/GenBank/DDBJ databases">
        <authorList>
            <person name="Scholes J."/>
        </authorList>
    </citation>
    <scope>NUCLEOTIDE SEQUENCE</scope>
</reference>
<evidence type="ECO:0000256" key="1">
    <source>
        <dbReference type="SAM" id="Phobius"/>
    </source>
</evidence>
<evidence type="ECO:0000313" key="3">
    <source>
        <dbReference type="Proteomes" id="UP001153555"/>
    </source>
</evidence>
<accession>A0A9N7R9B6</accession>
<protein>
    <submittedName>
        <fullName evidence="2">Uncharacterized protein</fullName>
    </submittedName>
</protein>
<sequence length="52" mass="5358">AAKLVALITSLSVVILLVSTLCVSEASMKIVIIGWICVISTTLAFASPLAIL</sequence>
<comment type="caution">
    <text evidence="2">The sequence shown here is derived from an EMBL/GenBank/DDBJ whole genome shotgun (WGS) entry which is preliminary data.</text>
</comment>
<feature type="transmembrane region" description="Helical" evidence="1">
    <location>
        <begin position="32"/>
        <end position="51"/>
    </location>
</feature>
<keyword evidence="3" id="KW-1185">Reference proteome</keyword>
<feature type="non-terminal residue" evidence="2">
    <location>
        <position position="1"/>
    </location>
</feature>
<gene>
    <name evidence="2" type="ORF">SHERM_18168</name>
</gene>
<keyword evidence="1" id="KW-0472">Membrane</keyword>
<dbReference type="EMBL" id="CACSLK010019758">
    <property type="protein sequence ID" value="CAA0819916.1"/>
    <property type="molecule type" value="Genomic_DNA"/>
</dbReference>
<organism evidence="2 3">
    <name type="scientific">Striga hermonthica</name>
    <name type="common">Purple witchweed</name>
    <name type="synonym">Buchnera hermonthica</name>
    <dbReference type="NCBI Taxonomy" id="68872"/>
    <lineage>
        <taxon>Eukaryota</taxon>
        <taxon>Viridiplantae</taxon>
        <taxon>Streptophyta</taxon>
        <taxon>Embryophyta</taxon>
        <taxon>Tracheophyta</taxon>
        <taxon>Spermatophyta</taxon>
        <taxon>Magnoliopsida</taxon>
        <taxon>eudicotyledons</taxon>
        <taxon>Gunneridae</taxon>
        <taxon>Pentapetalae</taxon>
        <taxon>asterids</taxon>
        <taxon>lamiids</taxon>
        <taxon>Lamiales</taxon>
        <taxon>Orobanchaceae</taxon>
        <taxon>Buchnereae</taxon>
        <taxon>Striga</taxon>
    </lineage>
</organism>
<feature type="non-terminal residue" evidence="2">
    <location>
        <position position="52"/>
    </location>
</feature>
<name>A0A9N7R9B6_STRHE</name>
<dbReference type="AlphaFoldDB" id="A0A9N7R9B6"/>
<evidence type="ECO:0000313" key="2">
    <source>
        <dbReference type="EMBL" id="CAA0819916.1"/>
    </source>
</evidence>
<dbReference type="Proteomes" id="UP001153555">
    <property type="component" value="Unassembled WGS sequence"/>
</dbReference>
<keyword evidence="1" id="KW-0812">Transmembrane</keyword>
<keyword evidence="1" id="KW-1133">Transmembrane helix</keyword>